<dbReference type="InParanoid" id="L5L6U9"/>
<reference evidence="3" key="1">
    <citation type="journal article" date="2013" name="Science">
        <title>Comparative analysis of bat genomes provides insight into the evolution of flight and immunity.</title>
        <authorList>
            <person name="Zhang G."/>
            <person name="Cowled C."/>
            <person name="Shi Z."/>
            <person name="Huang Z."/>
            <person name="Bishop-Lilly K.A."/>
            <person name="Fang X."/>
            <person name="Wynne J.W."/>
            <person name="Xiong Z."/>
            <person name="Baker M.L."/>
            <person name="Zhao W."/>
            <person name="Tachedjian M."/>
            <person name="Zhu Y."/>
            <person name="Zhou P."/>
            <person name="Jiang X."/>
            <person name="Ng J."/>
            <person name="Yang L."/>
            <person name="Wu L."/>
            <person name="Xiao J."/>
            <person name="Feng Y."/>
            <person name="Chen Y."/>
            <person name="Sun X."/>
            <person name="Zhang Y."/>
            <person name="Marsh G.A."/>
            <person name="Crameri G."/>
            <person name="Broder C.C."/>
            <person name="Frey K.G."/>
            <person name="Wang L.F."/>
            <person name="Wang J."/>
        </authorList>
    </citation>
    <scope>NUCLEOTIDE SEQUENCE [LARGE SCALE GENOMIC DNA]</scope>
</reference>
<evidence type="ECO:0000313" key="2">
    <source>
        <dbReference type="EMBL" id="ELK18778.1"/>
    </source>
</evidence>
<accession>L5L6U9</accession>
<gene>
    <name evidence="2" type="ORF">PAL_GLEAN10006883</name>
</gene>
<evidence type="ECO:0000256" key="1">
    <source>
        <dbReference type="SAM" id="MobiDB-lite"/>
    </source>
</evidence>
<protein>
    <submittedName>
        <fullName evidence="2">Uncharacterized protein</fullName>
    </submittedName>
</protein>
<name>L5L6U9_PTEAL</name>
<dbReference type="EMBL" id="KB030306">
    <property type="protein sequence ID" value="ELK18778.1"/>
    <property type="molecule type" value="Genomic_DNA"/>
</dbReference>
<dbReference type="Proteomes" id="UP000010552">
    <property type="component" value="Unassembled WGS sequence"/>
</dbReference>
<proteinExistence type="predicted"/>
<feature type="region of interest" description="Disordered" evidence="1">
    <location>
        <begin position="1"/>
        <end position="43"/>
    </location>
</feature>
<evidence type="ECO:0000313" key="3">
    <source>
        <dbReference type="Proteomes" id="UP000010552"/>
    </source>
</evidence>
<organism evidence="2 3">
    <name type="scientific">Pteropus alecto</name>
    <name type="common">Black flying fox</name>
    <dbReference type="NCBI Taxonomy" id="9402"/>
    <lineage>
        <taxon>Eukaryota</taxon>
        <taxon>Metazoa</taxon>
        <taxon>Chordata</taxon>
        <taxon>Craniata</taxon>
        <taxon>Vertebrata</taxon>
        <taxon>Euteleostomi</taxon>
        <taxon>Mammalia</taxon>
        <taxon>Eutheria</taxon>
        <taxon>Laurasiatheria</taxon>
        <taxon>Chiroptera</taxon>
        <taxon>Yinpterochiroptera</taxon>
        <taxon>Pteropodoidea</taxon>
        <taxon>Pteropodidae</taxon>
        <taxon>Pteropodinae</taxon>
        <taxon>Pteropus</taxon>
    </lineage>
</organism>
<feature type="compositionally biased region" description="Basic and acidic residues" evidence="1">
    <location>
        <begin position="1"/>
        <end position="13"/>
    </location>
</feature>
<keyword evidence="3" id="KW-1185">Reference proteome</keyword>
<dbReference type="AlphaFoldDB" id="L5L6U9"/>
<sequence length="159" mass="17467">MGGEEERASRDEGVAGGVIPRYSRPPPGSCGCATSHSGRDSKCNHVRKQTTSAEEALPQTQGFSFSLMFLETCKRGGSRRKLAKFRGQLAEEMQMAHTQSPGSPAPLTYQKGKYALAGHLYSPTRLAEIQLSRNQAFSRVPVALQYGTAPWRMRCRHPV</sequence>